<evidence type="ECO:0000313" key="2">
    <source>
        <dbReference type="Proteomes" id="UP001187192"/>
    </source>
</evidence>
<accession>A0AA88A127</accession>
<proteinExistence type="predicted"/>
<comment type="caution">
    <text evidence="1">The sequence shown here is derived from an EMBL/GenBank/DDBJ whole genome shotgun (WGS) entry which is preliminary data.</text>
</comment>
<evidence type="ECO:0000313" key="1">
    <source>
        <dbReference type="EMBL" id="GMN44297.1"/>
    </source>
</evidence>
<organism evidence="1 2">
    <name type="scientific">Ficus carica</name>
    <name type="common">Common fig</name>
    <dbReference type="NCBI Taxonomy" id="3494"/>
    <lineage>
        <taxon>Eukaryota</taxon>
        <taxon>Viridiplantae</taxon>
        <taxon>Streptophyta</taxon>
        <taxon>Embryophyta</taxon>
        <taxon>Tracheophyta</taxon>
        <taxon>Spermatophyta</taxon>
        <taxon>Magnoliopsida</taxon>
        <taxon>eudicotyledons</taxon>
        <taxon>Gunneridae</taxon>
        <taxon>Pentapetalae</taxon>
        <taxon>rosids</taxon>
        <taxon>fabids</taxon>
        <taxon>Rosales</taxon>
        <taxon>Moraceae</taxon>
        <taxon>Ficeae</taxon>
        <taxon>Ficus</taxon>
    </lineage>
</organism>
<dbReference type="Gramene" id="FCD_00009688-RA">
    <property type="protein sequence ID" value="FCD_00009688-RA:cds"/>
    <property type="gene ID" value="FCD_00009688"/>
</dbReference>
<keyword evidence="2" id="KW-1185">Reference proteome</keyword>
<dbReference type="AlphaFoldDB" id="A0AA88A127"/>
<dbReference type="EMBL" id="BTGU01000018">
    <property type="protein sequence ID" value="GMN44297.1"/>
    <property type="molecule type" value="Genomic_DNA"/>
</dbReference>
<gene>
    <name evidence="1" type="ORF">TIFTF001_013503</name>
</gene>
<sequence>MPLIKRHNNKVMTFSASLPDDVCGVFAGSGVCDWNDMKELERESSSVRICEKGEASQL</sequence>
<reference evidence="1" key="1">
    <citation type="submission" date="2023-07" db="EMBL/GenBank/DDBJ databases">
        <title>draft genome sequence of fig (Ficus carica).</title>
        <authorList>
            <person name="Takahashi T."/>
            <person name="Nishimura K."/>
        </authorList>
    </citation>
    <scope>NUCLEOTIDE SEQUENCE</scope>
</reference>
<dbReference type="Proteomes" id="UP001187192">
    <property type="component" value="Unassembled WGS sequence"/>
</dbReference>
<protein>
    <submittedName>
        <fullName evidence="1">Uncharacterized protein</fullName>
    </submittedName>
</protein>
<name>A0AA88A127_FICCA</name>